<dbReference type="AlphaFoldDB" id="A0A0D2IMD2"/>
<gene>
    <name evidence="3" type="ORF">Z519_01498</name>
</gene>
<evidence type="ECO:0000256" key="2">
    <source>
        <dbReference type="SAM" id="Phobius"/>
    </source>
</evidence>
<keyword evidence="2" id="KW-0812">Transmembrane</keyword>
<name>A0A0D2IMD2_CLAB1</name>
<feature type="region of interest" description="Disordered" evidence="1">
    <location>
        <begin position="86"/>
        <end position="109"/>
    </location>
</feature>
<feature type="compositionally biased region" description="Basic and acidic residues" evidence="1">
    <location>
        <begin position="148"/>
        <end position="164"/>
    </location>
</feature>
<sequence>MATPSESGTEQHLALQRQRRLFDDYRSFVHASTFAACFLAPALIALPPRKLDLYTFSLAGAFVASANYQLRERTGTGFMGHASRRWHFHDRPLPPPRQGHGQDDDASNSVYGYQRIPLEPMVQDAERRNGTSTLRDQARGAWTGAQSEDWKQRRLKEEQEKLEQGEGYGSMIVDQIWEVWNQGEKKVEELKETDEEVVQKRNDRG</sequence>
<evidence type="ECO:0000313" key="4">
    <source>
        <dbReference type="Proteomes" id="UP000053789"/>
    </source>
</evidence>
<reference evidence="3" key="1">
    <citation type="submission" date="2015-01" db="EMBL/GenBank/DDBJ databases">
        <title>The Genome Sequence of Cladophialophora bantiana CBS 173.52.</title>
        <authorList>
            <consortium name="The Broad Institute Genomics Platform"/>
            <person name="Cuomo C."/>
            <person name="de Hoog S."/>
            <person name="Gorbushina A."/>
            <person name="Stielow B."/>
            <person name="Teixiera M."/>
            <person name="Abouelleil A."/>
            <person name="Chapman S.B."/>
            <person name="Priest M."/>
            <person name="Young S.K."/>
            <person name="Wortman J."/>
            <person name="Nusbaum C."/>
            <person name="Birren B."/>
        </authorList>
    </citation>
    <scope>NUCLEOTIDE SEQUENCE [LARGE SCALE GENOMIC DNA]</scope>
    <source>
        <strain evidence="3">CBS 173.52</strain>
    </source>
</reference>
<dbReference type="GeneID" id="27694426"/>
<feature type="region of interest" description="Disordered" evidence="1">
    <location>
        <begin position="122"/>
        <end position="166"/>
    </location>
</feature>
<proteinExistence type="predicted"/>
<protein>
    <recommendedName>
        <fullName evidence="5">NADH-ubiquinone oxidoreductase 21kDa subunit N-terminal domain-containing protein</fullName>
    </recommendedName>
</protein>
<keyword evidence="2" id="KW-0472">Membrane</keyword>
<dbReference type="VEuPathDB" id="FungiDB:Z519_01498"/>
<accession>A0A0D2IMD2</accession>
<evidence type="ECO:0008006" key="5">
    <source>
        <dbReference type="Google" id="ProtNLM"/>
    </source>
</evidence>
<dbReference type="RefSeq" id="XP_016624583.1">
    <property type="nucleotide sequence ID" value="XM_016759255.1"/>
</dbReference>
<dbReference type="EMBL" id="KN846981">
    <property type="protein sequence ID" value="KIW97914.1"/>
    <property type="molecule type" value="Genomic_DNA"/>
</dbReference>
<keyword evidence="4" id="KW-1185">Reference proteome</keyword>
<feature type="transmembrane region" description="Helical" evidence="2">
    <location>
        <begin position="27"/>
        <end position="47"/>
    </location>
</feature>
<evidence type="ECO:0000256" key="1">
    <source>
        <dbReference type="SAM" id="MobiDB-lite"/>
    </source>
</evidence>
<dbReference type="OrthoDB" id="5411041at2759"/>
<keyword evidence="2" id="KW-1133">Transmembrane helix</keyword>
<dbReference type="Proteomes" id="UP000053789">
    <property type="component" value="Unassembled WGS sequence"/>
</dbReference>
<dbReference type="HOGENOM" id="CLU_090064_1_0_1"/>
<evidence type="ECO:0000313" key="3">
    <source>
        <dbReference type="EMBL" id="KIW97914.1"/>
    </source>
</evidence>
<organism evidence="3 4">
    <name type="scientific">Cladophialophora bantiana (strain ATCC 10958 / CBS 173.52 / CDC B-1940 / NIH 8579)</name>
    <name type="common">Xylohypha bantiana</name>
    <dbReference type="NCBI Taxonomy" id="1442370"/>
    <lineage>
        <taxon>Eukaryota</taxon>
        <taxon>Fungi</taxon>
        <taxon>Dikarya</taxon>
        <taxon>Ascomycota</taxon>
        <taxon>Pezizomycotina</taxon>
        <taxon>Eurotiomycetes</taxon>
        <taxon>Chaetothyriomycetidae</taxon>
        <taxon>Chaetothyriales</taxon>
        <taxon>Herpotrichiellaceae</taxon>
        <taxon>Cladophialophora</taxon>
    </lineage>
</organism>